<dbReference type="AlphaFoldDB" id="A0A553ZZ43"/>
<dbReference type="RefSeq" id="WP_143848615.1">
    <property type="nucleotide sequence ID" value="NZ_VLXZ01000005.1"/>
</dbReference>
<feature type="transmembrane region" description="Helical" evidence="6">
    <location>
        <begin position="6"/>
        <end position="37"/>
    </location>
</feature>
<dbReference type="Pfam" id="PF03600">
    <property type="entry name" value="CitMHS"/>
    <property type="match status" value="1"/>
</dbReference>
<protein>
    <submittedName>
        <fullName evidence="8">Citrate transporter</fullName>
    </submittedName>
</protein>
<evidence type="ECO:0000256" key="5">
    <source>
        <dbReference type="ARBA" id="ARBA00023136"/>
    </source>
</evidence>
<feature type="domain" description="Citrate transporter-like" evidence="7">
    <location>
        <begin position="16"/>
        <end position="391"/>
    </location>
</feature>
<feature type="transmembrane region" description="Helical" evidence="6">
    <location>
        <begin position="361"/>
        <end position="379"/>
    </location>
</feature>
<feature type="transmembrane region" description="Helical" evidence="6">
    <location>
        <begin position="269"/>
        <end position="286"/>
    </location>
</feature>
<dbReference type="OrthoDB" id="5329450at2"/>
<dbReference type="PANTHER" id="PTHR30354:SF26">
    <property type="entry name" value="TRANSPORTER, PUTATIVE-RELATED"/>
    <property type="match status" value="1"/>
</dbReference>
<feature type="transmembrane region" description="Helical" evidence="6">
    <location>
        <begin position="94"/>
        <end position="127"/>
    </location>
</feature>
<dbReference type="GO" id="GO:0005886">
    <property type="term" value="C:plasma membrane"/>
    <property type="evidence" value="ECO:0007669"/>
    <property type="project" value="TreeGrafter"/>
</dbReference>
<organism evidence="8 9">
    <name type="scientific">Alkalicoccobacillus porphyridii</name>
    <dbReference type="NCBI Taxonomy" id="2597270"/>
    <lineage>
        <taxon>Bacteria</taxon>
        <taxon>Bacillati</taxon>
        <taxon>Bacillota</taxon>
        <taxon>Bacilli</taxon>
        <taxon>Bacillales</taxon>
        <taxon>Bacillaceae</taxon>
        <taxon>Alkalicoccobacillus</taxon>
    </lineage>
</organism>
<sequence>MLTVIGLLIIVLIVGLLMWGKISPIVGMVLIPVLGAFAAGFGPTEITEFVDSGIGTVMNVVIMFIFAILFFGIMQDTGLFNPLISGLIKVSKGNVVTVATCTAIVGAIAHLDGAGATTFLFTIPALLPLYKQLHMSRYLLLLIIATSASVMNMVPWAGPTGRVASILGESPADVWRPLIPVQIIGLVMVVILAFLLGIREKRRIARRFANGEIQESESSNSGNLAIQEQAATMSEEAKSLLRPKLMIVNIVIMLLTVVALLEATWEPGLIFMVALSVALVVNYPNVKTQMERIKVHAPSALSMAAVILAAGVFLGIIRETGMLEAIALSLVEVLPGAVVPNLHIIMGILGVPLDLLTSTDAYYFALLPIVDGITSQFGVPTESTAYAMLIGNVIGTFVSPFAPALWLGIGLAGAEMGKHIRYSFLWMWGFSIILLFIAMAIGVV</sequence>
<reference evidence="8 9" key="1">
    <citation type="submission" date="2019-07" db="EMBL/GenBank/DDBJ databases">
        <authorList>
            <person name="Park Y.J."/>
            <person name="Jeong S.E."/>
            <person name="Jung H.S."/>
        </authorList>
    </citation>
    <scope>NUCLEOTIDE SEQUENCE [LARGE SCALE GENOMIC DNA]</scope>
    <source>
        <strain evidence="9">P16(2019)</strain>
    </source>
</reference>
<keyword evidence="4 6" id="KW-1133">Transmembrane helix</keyword>
<feature type="transmembrane region" description="Helical" evidence="6">
    <location>
        <begin position="178"/>
        <end position="198"/>
    </location>
</feature>
<evidence type="ECO:0000256" key="6">
    <source>
        <dbReference type="SAM" id="Phobius"/>
    </source>
</evidence>
<evidence type="ECO:0000256" key="1">
    <source>
        <dbReference type="ARBA" id="ARBA00004141"/>
    </source>
</evidence>
<feature type="transmembrane region" description="Helical" evidence="6">
    <location>
        <begin position="424"/>
        <end position="443"/>
    </location>
</feature>
<feature type="transmembrane region" description="Helical" evidence="6">
    <location>
        <begin position="245"/>
        <end position="263"/>
    </location>
</feature>
<evidence type="ECO:0000313" key="8">
    <source>
        <dbReference type="EMBL" id="TSB46721.1"/>
    </source>
</evidence>
<dbReference type="NCBIfam" id="TIGR00784">
    <property type="entry name" value="citMHS"/>
    <property type="match status" value="1"/>
</dbReference>
<keyword evidence="3 6" id="KW-0812">Transmembrane</keyword>
<gene>
    <name evidence="8" type="ORF">FN960_10230</name>
</gene>
<dbReference type="InterPro" id="IPR014738">
    <property type="entry name" value="Citrate_transporter"/>
</dbReference>
<keyword evidence="2" id="KW-0813">Transport</keyword>
<accession>A0A553ZZ43</accession>
<name>A0A553ZZ43_9BACI</name>
<dbReference type="InterPro" id="IPR003474">
    <property type="entry name" value="Glcn_transporter"/>
</dbReference>
<evidence type="ECO:0000313" key="9">
    <source>
        <dbReference type="Proteomes" id="UP000318521"/>
    </source>
</evidence>
<comment type="subcellular location">
    <subcellularLocation>
        <location evidence="1">Membrane</location>
        <topology evidence="1">Multi-pass membrane protein</topology>
    </subcellularLocation>
</comment>
<comment type="caution">
    <text evidence="8">The sequence shown here is derived from an EMBL/GenBank/DDBJ whole genome shotgun (WGS) entry which is preliminary data.</text>
</comment>
<evidence type="ECO:0000256" key="2">
    <source>
        <dbReference type="ARBA" id="ARBA00022448"/>
    </source>
</evidence>
<evidence type="ECO:0000259" key="7">
    <source>
        <dbReference type="Pfam" id="PF03600"/>
    </source>
</evidence>
<feature type="transmembrane region" description="Helical" evidence="6">
    <location>
        <begin position="139"/>
        <end position="158"/>
    </location>
</feature>
<evidence type="ECO:0000256" key="3">
    <source>
        <dbReference type="ARBA" id="ARBA00022692"/>
    </source>
</evidence>
<dbReference type="Proteomes" id="UP000318521">
    <property type="component" value="Unassembled WGS sequence"/>
</dbReference>
<feature type="transmembrane region" description="Helical" evidence="6">
    <location>
        <begin position="323"/>
        <end position="349"/>
    </location>
</feature>
<feature type="transmembrane region" description="Helical" evidence="6">
    <location>
        <begin position="49"/>
        <end position="74"/>
    </location>
</feature>
<dbReference type="GO" id="GO:0015128">
    <property type="term" value="F:gluconate transmembrane transporter activity"/>
    <property type="evidence" value="ECO:0007669"/>
    <property type="project" value="InterPro"/>
</dbReference>
<keyword evidence="9" id="KW-1185">Reference proteome</keyword>
<dbReference type="InterPro" id="IPR004680">
    <property type="entry name" value="Cit_transptr-like_dom"/>
</dbReference>
<proteinExistence type="predicted"/>
<evidence type="ECO:0000256" key="4">
    <source>
        <dbReference type="ARBA" id="ARBA00022989"/>
    </source>
</evidence>
<dbReference type="GO" id="GO:0015137">
    <property type="term" value="F:citrate transmembrane transporter activity"/>
    <property type="evidence" value="ECO:0007669"/>
    <property type="project" value="InterPro"/>
</dbReference>
<feature type="transmembrane region" description="Helical" evidence="6">
    <location>
        <begin position="298"/>
        <end position="317"/>
    </location>
</feature>
<dbReference type="PANTHER" id="PTHR30354">
    <property type="entry name" value="GNT FAMILY GLUCONATE TRANSPORTER"/>
    <property type="match status" value="1"/>
</dbReference>
<feature type="transmembrane region" description="Helical" evidence="6">
    <location>
        <begin position="385"/>
        <end position="412"/>
    </location>
</feature>
<dbReference type="EMBL" id="VLXZ01000005">
    <property type="protein sequence ID" value="TSB46721.1"/>
    <property type="molecule type" value="Genomic_DNA"/>
</dbReference>
<keyword evidence="5 6" id="KW-0472">Membrane</keyword>